<sequence>MPEAENHSITAPDDRALLAGLRQGQARAYEQMMRRYNRLLYRAARGIVRDDAEAQDCVQEAWLRAFTGLQGFRGEAALGTWLTRIVINQALTQQRRLGRWVAWNEDFESGESDMAQYPHGRDAMESPEERVARLQVLRQLEQAIDSLAPIYRSVFILRAVQGLSVEDTAQGLQVSADVVKTRFLRARAQLRALLAFDPETEAAYLHDFAGQRCSDLTGRVLQELRSRGVIRDH</sequence>
<dbReference type="SUPFAM" id="SSF88946">
    <property type="entry name" value="Sigma2 domain of RNA polymerase sigma factors"/>
    <property type="match status" value="1"/>
</dbReference>
<dbReference type="AlphaFoldDB" id="A0A936YZT7"/>
<dbReference type="PANTHER" id="PTHR43133:SF51">
    <property type="entry name" value="RNA POLYMERASE SIGMA FACTOR"/>
    <property type="match status" value="1"/>
</dbReference>
<dbReference type="GO" id="GO:0003677">
    <property type="term" value="F:DNA binding"/>
    <property type="evidence" value="ECO:0007669"/>
    <property type="project" value="InterPro"/>
</dbReference>
<dbReference type="Pfam" id="PF04542">
    <property type="entry name" value="Sigma70_r2"/>
    <property type="match status" value="1"/>
</dbReference>
<organism evidence="7 8">
    <name type="scientific">Ramlibacter monticola</name>
    <dbReference type="NCBI Taxonomy" id="1926872"/>
    <lineage>
        <taxon>Bacteria</taxon>
        <taxon>Pseudomonadati</taxon>
        <taxon>Pseudomonadota</taxon>
        <taxon>Betaproteobacteria</taxon>
        <taxon>Burkholderiales</taxon>
        <taxon>Comamonadaceae</taxon>
        <taxon>Ramlibacter</taxon>
    </lineage>
</organism>
<evidence type="ECO:0000256" key="2">
    <source>
        <dbReference type="ARBA" id="ARBA00023015"/>
    </source>
</evidence>
<evidence type="ECO:0000313" key="7">
    <source>
        <dbReference type="EMBL" id="MBL0390907.1"/>
    </source>
</evidence>
<proteinExistence type="inferred from homology"/>
<dbReference type="InterPro" id="IPR013325">
    <property type="entry name" value="RNA_pol_sigma_r2"/>
</dbReference>
<dbReference type="EMBL" id="JAEQNE010000001">
    <property type="protein sequence ID" value="MBL0390907.1"/>
    <property type="molecule type" value="Genomic_DNA"/>
</dbReference>
<protein>
    <submittedName>
        <fullName evidence="7">RNA polymerase sigma factor</fullName>
    </submittedName>
</protein>
<dbReference type="InterPro" id="IPR039425">
    <property type="entry name" value="RNA_pol_sigma-70-like"/>
</dbReference>
<dbReference type="SUPFAM" id="SSF88659">
    <property type="entry name" value="Sigma3 and sigma4 domains of RNA polymerase sigma factors"/>
    <property type="match status" value="1"/>
</dbReference>
<dbReference type="CDD" id="cd06171">
    <property type="entry name" value="Sigma70_r4"/>
    <property type="match status" value="1"/>
</dbReference>
<dbReference type="GO" id="GO:0016987">
    <property type="term" value="F:sigma factor activity"/>
    <property type="evidence" value="ECO:0007669"/>
    <property type="project" value="UniProtKB-KW"/>
</dbReference>
<evidence type="ECO:0000256" key="1">
    <source>
        <dbReference type="ARBA" id="ARBA00010641"/>
    </source>
</evidence>
<dbReference type="InterPro" id="IPR013324">
    <property type="entry name" value="RNA_pol_sigma_r3/r4-like"/>
</dbReference>
<keyword evidence="3" id="KW-0731">Sigma factor</keyword>
<dbReference type="GO" id="GO:0006352">
    <property type="term" value="P:DNA-templated transcription initiation"/>
    <property type="evidence" value="ECO:0007669"/>
    <property type="project" value="InterPro"/>
</dbReference>
<dbReference type="NCBIfam" id="TIGR02937">
    <property type="entry name" value="sigma70-ECF"/>
    <property type="match status" value="1"/>
</dbReference>
<dbReference type="InterPro" id="IPR007627">
    <property type="entry name" value="RNA_pol_sigma70_r2"/>
</dbReference>
<keyword evidence="8" id="KW-1185">Reference proteome</keyword>
<dbReference type="InterPro" id="IPR014284">
    <property type="entry name" value="RNA_pol_sigma-70_dom"/>
</dbReference>
<dbReference type="NCBIfam" id="NF008888">
    <property type="entry name" value="PRK11922.1"/>
    <property type="match status" value="1"/>
</dbReference>
<evidence type="ECO:0000259" key="6">
    <source>
        <dbReference type="Pfam" id="PF08281"/>
    </source>
</evidence>
<dbReference type="Proteomes" id="UP000599109">
    <property type="component" value="Unassembled WGS sequence"/>
</dbReference>
<comment type="caution">
    <text evidence="7">The sequence shown here is derived from an EMBL/GenBank/DDBJ whole genome shotgun (WGS) entry which is preliminary data.</text>
</comment>
<evidence type="ECO:0000313" key="8">
    <source>
        <dbReference type="Proteomes" id="UP000599109"/>
    </source>
</evidence>
<comment type="similarity">
    <text evidence="1">Belongs to the sigma-70 factor family. ECF subfamily.</text>
</comment>
<keyword evidence="2" id="KW-0805">Transcription regulation</keyword>
<dbReference type="InterPro" id="IPR036388">
    <property type="entry name" value="WH-like_DNA-bd_sf"/>
</dbReference>
<evidence type="ECO:0000259" key="5">
    <source>
        <dbReference type="Pfam" id="PF04542"/>
    </source>
</evidence>
<dbReference type="Gene3D" id="1.10.1740.10">
    <property type="match status" value="1"/>
</dbReference>
<gene>
    <name evidence="7" type="ORF">JJ685_07105</name>
</gene>
<keyword evidence="4" id="KW-0804">Transcription</keyword>
<name>A0A936YZT7_9BURK</name>
<evidence type="ECO:0000256" key="3">
    <source>
        <dbReference type="ARBA" id="ARBA00023082"/>
    </source>
</evidence>
<dbReference type="InterPro" id="IPR013249">
    <property type="entry name" value="RNA_pol_sigma70_r4_t2"/>
</dbReference>
<dbReference type="PANTHER" id="PTHR43133">
    <property type="entry name" value="RNA POLYMERASE ECF-TYPE SIGMA FACTO"/>
    <property type="match status" value="1"/>
</dbReference>
<dbReference type="Gene3D" id="1.10.10.10">
    <property type="entry name" value="Winged helix-like DNA-binding domain superfamily/Winged helix DNA-binding domain"/>
    <property type="match status" value="1"/>
</dbReference>
<feature type="domain" description="RNA polymerase sigma-70 region 2" evidence="5">
    <location>
        <begin position="32"/>
        <end position="99"/>
    </location>
</feature>
<dbReference type="Pfam" id="PF08281">
    <property type="entry name" value="Sigma70_r4_2"/>
    <property type="match status" value="1"/>
</dbReference>
<accession>A0A936YZT7</accession>
<dbReference type="RefSeq" id="WP_201673481.1">
    <property type="nucleotide sequence ID" value="NZ_JAEQNE010000001.1"/>
</dbReference>
<reference evidence="7 8" key="1">
    <citation type="journal article" date="2017" name="Int. J. Syst. Evol. Microbiol.">
        <title>Ramlibacter monticola sp. nov., isolated from forest soil.</title>
        <authorList>
            <person name="Chaudhary D.K."/>
            <person name="Kim J."/>
        </authorList>
    </citation>
    <scope>NUCLEOTIDE SEQUENCE [LARGE SCALE GENOMIC DNA]</scope>
    <source>
        <strain evidence="7 8">KACC 19175</strain>
    </source>
</reference>
<evidence type="ECO:0000256" key="4">
    <source>
        <dbReference type="ARBA" id="ARBA00023163"/>
    </source>
</evidence>
<feature type="domain" description="RNA polymerase sigma factor 70 region 4 type 2" evidence="6">
    <location>
        <begin position="138"/>
        <end position="190"/>
    </location>
</feature>